<dbReference type="EMBL" id="ONZI01000002">
    <property type="protein sequence ID" value="SPJ33434.1"/>
    <property type="molecule type" value="Genomic_DNA"/>
</dbReference>
<keyword evidence="3" id="KW-1185">Reference proteome</keyword>
<feature type="transmembrane region" description="Helical" evidence="1">
    <location>
        <begin position="6"/>
        <end position="25"/>
    </location>
</feature>
<dbReference type="Proteomes" id="UP000244934">
    <property type="component" value="Unassembled WGS sequence"/>
</dbReference>
<sequence>METFATILSGVIVFVLGQLMMRFVIEPAADLKRELGSITNTFLERANGEHSVGLRSDDSSILLRQHAAKLMQGLWSIPMYHRVRIFFGLPPAEHIVQAARDLNVIARFIDELAENAKKQRADEVSYKIHGEIHDAIQSLADNLGIAVFLGSITRLLDPPEQS</sequence>
<keyword evidence="1" id="KW-0812">Transmembrane</keyword>
<evidence type="ECO:0000256" key="1">
    <source>
        <dbReference type="SAM" id="Phobius"/>
    </source>
</evidence>
<dbReference type="RefSeq" id="WP_108842283.1">
    <property type="nucleotide sequence ID" value="NZ_ONZI01000002.1"/>
</dbReference>
<organism evidence="2 3">
    <name type="scientific">Kushneria phyllosphaerae</name>
    <dbReference type="NCBI Taxonomy" id="2100822"/>
    <lineage>
        <taxon>Bacteria</taxon>
        <taxon>Pseudomonadati</taxon>
        <taxon>Pseudomonadota</taxon>
        <taxon>Gammaproteobacteria</taxon>
        <taxon>Oceanospirillales</taxon>
        <taxon>Halomonadaceae</taxon>
        <taxon>Kushneria</taxon>
    </lineage>
</organism>
<protein>
    <submittedName>
        <fullName evidence="2">Uncharacterized protein</fullName>
    </submittedName>
</protein>
<reference evidence="3" key="1">
    <citation type="submission" date="2018-03" db="EMBL/GenBank/DDBJ databases">
        <authorList>
            <person name="Navarro De La Torre S."/>
        </authorList>
    </citation>
    <scope>NUCLEOTIDE SEQUENCE [LARGE SCALE GENOMIC DNA]</scope>
    <source>
        <strain evidence="3">EAod3</strain>
    </source>
</reference>
<keyword evidence="1" id="KW-1133">Transmembrane helix</keyword>
<proteinExistence type="predicted"/>
<gene>
    <name evidence="2" type="ORF">KSP9073_01443</name>
</gene>
<dbReference type="AlphaFoldDB" id="A0A2R8CKX9"/>
<name>A0A2R8CKX9_9GAMM</name>
<evidence type="ECO:0000313" key="2">
    <source>
        <dbReference type="EMBL" id="SPJ33434.1"/>
    </source>
</evidence>
<dbReference type="OrthoDB" id="7064947at2"/>
<evidence type="ECO:0000313" key="3">
    <source>
        <dbReference type="Proteomes" id="UP000244934"/>
    </source>
</evidence>
<keyword evidence="1" id="KW-0472">Membrane</keyword>
<accession>A0A2R8CKX9</accession>